<feature type="transmembrane region" description="Helical" evidence="8">
    <location>
        <begin position="46"/>
        <end position="67"/>
    </location>
</feature>
<feature type="transmembrane region" description="Helical" evidence="8">
    <location>
        <begin position="473"/>
        <end position="494"/>
    </location>
</feature>
<feature type="transmembrane region" description="Helical" evidence="8">
    <location>
        <begin position="83"/>
        <end position="102"/>
    </location>
</feature>
<dbReference type="PANTHER" id="PTHR23502">
    <property type="entry name" value="MAJOR FACILITATOR SUPERFAMILY"/>
    <property type="match status" value="1"/>
</dbReference>
<dbReference type="Gene3D" id="1.20.1250.20">
    <property type="entry name" value="MFS general substrate transporter like domains"/>
    <property type="match status" value="1"/>
</dbReference>
<feature type="transmembrane region" description="Helical" evidence="8">
    <location>
        <begin position="449"/>
        <end position="467"/>
    </location>
</feature>
<protein>
    <submittedName>
        <fullName evidence="10">MFS general substrate transporter</fullName>
    </submittedName>
</protein>
<name>A0A166KM52_9AGAM</name>
<evidence type="ECO:0000259" key="9">
    <source>
        <dbReference type="PROSITE" id="PS50850"/>
    </source>
</evidence>
<proteinExistence type="predicted"/>
<dbReference type="InterPro" id="IPR036259">
    <property type="entry name" value="MFS_trans_sf"/>
</dbReference>
<evidence type="ECO:0000313" key="10">
    <source>
        <dbReference type="EMBL" id="KZP22047.1"/>
    </source>
</evidence>
<feature type="region of interest" description="Disordered" evidence="7">
    <location>
        <begin position="1"/>
        <end position="27"/>
    </location>
</feature>
<dbReference type="PROSITE" id="PS50850">
    <property type="entry name" value="MFS"/>
    <property type="match status" value="1"/>
</dbReference>
<keyword evidence="5 8" id="KW-0472">Membrane</keyword>
<keyword evidence="4 8" id="KW-1133">Transmembrane helix</keyword>
<keyword evidence="6" id="KW-0325">Glycoprotein</keyword>
<feature type="transmembrane region" description="Helical" evidence="8">
    <location>
        <begin position="406"/>
        <end position="428"/>
    </location>
</feature>
<evidence type="ECO:0000256" key="8">
    <source>
        <dbReference type="SAM" id="Phobius"/>
    </source>
</evidence>
<organism evidence="10 11">
    <name type="scientific">Athelia psychrophila</name>
    <dbReference type="NCBI Taxonomy" id="1759441"/>
    <lineage>
        <taxon>Eukaryota</taxon>
        <taxon>Fungi</taxon>
        <taxon>Dikarya</taxon>
        <taxon>Basidiomycota</taxon>
        <taxon>Agaricomycotina</taxon>
        <taxon>Agaricomycetes</taxon>
        <taxon>Agaricomycetidae</taxon>
        <taxon>Atheliales</taxon>
        <taxon>Atheliaceae</taxon>
        <taxon>Athelia</taxon>
    </lineage>
</organism>
<evidence type="ECO:0000256" key="7">
    <source>
        <dbReference type="SAM" id="MobiDB-lite"/>
    </source>
</evidence>
<comment type="subcellular location">
    <subcellularLocation>
        <location evidence="1">Membrane</location>
        <topology evidence="1">Multi-pass membrane protein</topology>
    </subcellularLocation>
</comment>
<dbReference type="InterPro" id="IPR020846">
    <property type="entry name" value="MFS_dom"/>
</dbReference>
<dbReference type="FunFam" id="1.20.1720.10:FF:000009">
    <property type="entry name" value="MFS multidrug transporter"/>
    <property type="match status" value="1"/>
</dbReference>
<dbReference type="FunFam" id="1.20.1250.20:FF:000172">
    <property type="entry name" value="MFS multidrug resistance transporter"/>
    <property type="match status" value="1"/>
</dbReference>
<dbReference type="GO" id="GO:0140115">
    <property type="term" value="P:export across plasma membrane"/>
    <property type="evidence" value="ECO:0007669"/>
    <property type="project" value="UniProtKB-ARBA"/>
</dbReference>
<gene>
    <name evidence="10" type="ORF">FIBSPDRAFT_1043761</name>
</gene>
<evidence type="ECO:0000256" key="5">
    <source>
        <dbReference type="ARBA" id="ARBA00023136"/>
    </source>
</evidence>
<sequence>MSSKSDETATRSTTPTDTLVTPTILSEEKAEETKKPFSIYTNREKWLIVLIASFAGLFSTLTVNIYLPAIPAMAAAFHKSTELINITVTVYMAFQGISPMFWGTMADRVGRRPVFIACLLVLSLACVGLALVPTDAYWLLVLLRCLQAAGSASIIALGAGVIGDISESFERGGFVGLYSLGPMVGPVLGPVLGGLLADNLGWRAIFWFLCIASAVCALTLVLFLPETLRALVGDGSYTPSAIYRPLLPIIGRHRPVAGDVEKPPKKPFINPFMLFTYPDIVVILIFNGIVYSVFYSVIATISVLFKQAYPYLNEFDIGLCFLAIGGGMIIAGPVIGKLLDRDYESFKNKMIKKVNEGGGENGMCAEDVTKEENFPIELVRLRTMPIFLGIFCMATIGYGWCLQAKVSIAVPLILHICMGFVLTAVMNTSQTLIVDLMPAQGSSVAACNNFVRCSLGAALVAVINIIDDALRPGWTYVLLGGVCVLSAPLLYVSMRIGPKCRAKRRNEKALVASQV</sequence>
<feature type="transmembrane region" description="Helical" evidence="8">
    <location>
        <begin position="383"/>
        <end position="400"/>
    </location>
</feature>
<feature type="transmembrane region" description="Helical" evidence="8">
    <location>
        <begin position="280"/>
        <end position="305"/>
    </location>
</feature>
<evidence type="ECO:0000256" key="4">
    <source>
        <dbReference type="ARBA" id="ARBA00022989"/>
    </source>
</evidence>
<dbReference type="STRING" id="436010.A0A166KM52"/>
<evidence type="ECO:0000256" key="2">
    <source>
        <dbReference type="ARBA" id="ARBA00022448"/>
    </source>
</evidence>
<dbReference type="GO" id="GO:0005886">
    <property type="term" value="C:plasma membrane"/>
    <property type="evidence" value="ECO:0007669"/>
    <property type="project" value="TreeGrafter"/>
</dbReference>
<feature type="domain" description="Major facilitator superfamily (MFS) profile" evidence="9">
    <location>
        <begin position="48"/>
        <end position="498"/>
    </location>
</feature>
<feature type="transmembrane region" description="Helical" evidence="8">
    <location>
        <begin position="174"/>
        <end position="192"/>
    </location>
</feature>
<feature type="transmembrane region" description="Helical" evidence="8">
    <location>
        <begin position="138"/>
        <end position="162"/>
    </location>
</feature>
<dbReference type="PANTHER" id="PTHR23502:SF51">
    <property type="entry name" value="QUINIDINE RESISTANCE PROTEIN 1-RELATED"/>
    <property type="match status" value="1"/>
</dbReference>
<dbReference type="Proteomes" id="UP000076532">
    <property type="component" value="Unassembled WGS sequence"/>
</dbReference>
<dbReference type="EMBL" id="KV417542">
    <property type="protein sequence ID" value="KZP22047.1"/>
    <property type="molecule type" value="Genomic_DNA"/>
</dbReference>
<feature type="transmembrane region" description="Helical" evidence="8">
    <location>
        <begin position="317"/>
        <end position="339"/>
    </location>
</feature>
<dbReference type="AlphaFoldDB" id="A0A166KM52"/>
<accession>A0A166KM52</accession>
<feature type="transmembrane region" description="Helical" evidence="8">
    <location>
        <begin position="114"/>
        <end position="132"/>
    </location>
</feature>
<feature type="transmembrane region" description="Helical" evidence="8">
    <location>
        <begin position="204"/>
        <end position="224"/>
    </location>
</feature>
<dbReference type="InterPro" id="IPR011701">
    <property type="entry name" value="MFS"/>
</dbReference>
<dbReference type="SUPFAM" id="SSF103473">
    <property type="entry name" value="MFS general substrate transporter"/>
    <property type="match status" value="1"/>
</dbReference>
<keyword evidence="2" id="KW-0813">Transport</keyword>
<keyword evidence="11" id="KW-1185">Reference proteome</keyword>
<dbReference type="GO" id="GO:0015137">
    <property type="term" value="F:citrate transmembrane transporter activity"/>
    <property type="evidence" value="ECO:0007669"/>
    <property type="project" value="UniProtKB-ARBA"/>
</dbReference>
<dbReference type="Pfam" id="PF07690">
    <property type="entry name" value="MFS_1"/>
    <property type="match status" value="1"/>
</dbReference>
<evidence type="ECO:0000313" key="11">
    <source>
        <dbReference type="Proteomes" id="UP000076532"/>
    </source>
</evidence>
<keyword evidence="3 8" id="KW-0812">Transmembrane</keyword>
<feature type="compositionally biased region" description="Low complexity" evidence="7">
    <location>
        <begin position="10"/>
        <end position="23"/>
    </location>
</feature>
<dbReference type="OrthoDB" id="440553at2759"/>
<evidence type="ECO:0000256" key="1">
    <source>
        <dbReference type="ARBA" id="ARBA00004141"/>
    </source>
</evidence>
<evidence type="ECO:0000256" key="3">
    <source>
        <dbReference type="ARBA" id="ARBA00022692"/>
    </source>
</evidence>
<evidence type="ECO:0000256" key="6">
    <source>
        <dbReference type="ARBA" id="ARBA00023180"/>
    </source>
</evidence>
<reference evidence="10 11" key="1">
    <citation type="journal article" date="2016" name="Mol. Biol. Evol.">
        <title>Comparative Genomics of Early-Diverging Mushroom-Forming Fungi Provides Insights into the Origins of Lignocellulose Decay Capabilities.</title>
        <authorList>
            <person name="Nagy L.G."/>
            <person name="Riley R."/>
            <person name="Tritt A."/>
            <person name="Adam C."/>
            <person name="Daum C."/>
            <person name="Floudas D."/>
            <person name="Sun H."/>
            <person name="Yadav J.S."/>
            <person name="Pangilinan J."/>
            <person name="Larsson K.H."/>
            <person name="Matsuura K."/>
            <person name="Barry K."/>
            <person name="Labutti K."/>
            <person name="Kuo R."/>
            <person name="Ohm R.A."/>
            <person name="Bhattacharya S.S."/>
            <person name="Shirouzu T."/>
            <person name="Yoshinaga Y."/>
            <person name="Martin F.M."/>
            <person name="Grigoriev I.V."/>
            <person name="Hibbett D.S."/>
        </authorList>
    </citation>
    <scope>NUCLEOTIDE SEQUENCE [LARGE SCALE GENOMIC DNA]</scope>
    <source>
        <strain evidence="10 11">CBS 109695</strain>
    </source>
</reference>